<reference evidence="2" key="1">
    <citation type="submission" date="2020-07" db="EMBL/GenBank/DDBJ databases">
        <authorList>
            <person name="Ferguson B K."/>
        </authorList>
    </citation>
    <scope>NUCLEOTIDE SEQUENCE</scope>
    <source>
        <strain evidence="2">L06</strain>
    </source>
</reference>
<accession>A0A6V7J257</accession>
<evidence type="ECO:0000313" key="2">
    <source>
        <dbReference type="EMBL" id="CAD1546526.1"/>
    </source>
</evidence>
<dbReference type="AlphaFoldDB" id="A0A6V7J257"/>
<proteinExistence type="predicted"/>
<evidence type="ECO:0000259" key="1">
    <source>
        <dbReference type="Pfam" id="PF20209"/>
    </source>
</evidence>
<organism evidence="2">
    <name type="scientific">Bracon brevicornis</name>
    <dbReference type="NCBI Taxonomy" id="1563983"/>
    <lineage>
        <taxon>Eukaryota</taxon>
        <taxon>Metazoa</taxon>
        <taxon>Ecdysozoa</taxon>
        <taxon>Arthropoda</taxon>
        <taxon>Hexapoda</taxon>
        <taxon>Insecta</taxon>
        <taxon>Pterygota</taxon>
        <taxon>Neoptera</taxon>
        <taxon>Endopterygota</taxon>
        <taxon>Hymenoptera</taxon>
        <taxon>Apocrita</taxon>
        <taxon>Ichneumonoidea</taxon>
        <taxon>Braconidae</taxon>
        <taxon>Braconinae</taxon>
        <taxon>Bracon</taxon>
    </lineage>
</organism>
<dbReference type="EMBL" id="CADCXW020000012">
    <property type="protein sequence ID" value="CAD1546526.1"/>
    <property type="molecule type" value="Genomic_DNA"/>
</dbReference>
<dbReference type="Pfam" id="PF20209">
    <property type="entry name" value="DUF6570"/>
    <property type="match status" value="1"/>
</dbReference>
<dbReference type="InterPro" id="IPR046700">
    <property type="entry name" value="DUF6570"/>
</dbReference>
<gene>
    <name evidence="2" type="ORF">BBRV_LOCUS41787</name>
</gene>
<sequence>MKVTGQSFQSSMSKEDNLDEDSIQMKHNDAFIALTKKSMDTPEVPCVSCQRLQCKRYVKAISNLRKEIVNRFWDDLIKFVDENNAYASEYIGDYCLSKFRSNRSPSICILNGLNTREVPLEMKTLNEYEKILIQRAKVFQVVQRSGTVMKKNVLQTSRIRILKGQSLHLPLPLAETLNKIASTTDPINENHELYILVRGVPTKAKAVWQKLVDLEKVFKALKWLQNNNPLYSEINLPESAEELMEFLTKNDVEYQVEVEGNVGCNDVQSDANNELHIDDGTQGNLPDSINCKTINNDENVEIPSDLRGNPSPTVTQIKNDAAYMEQ</sequence>
<protein>
    <recommendedName>
        <fullName evidence="1">DUF6570 domain-containing protein</fullName>
    </recommendedName>
</protein>
<name>A0A6V7J257_9HYME</name>
<feature type="domain" description="DUF6570" evidence="1">
    <location>
        <begin position="102"/>
        <end position="239"/>
    </location>
</feature>